<keyword evidence="7" id="KW-1185">Reference proteome</keyword>
<name>A0A316F1E1_9BURK</name>
<feature type="domain" description="Major facilitator superfamily (MFS) profile" evidence="5">
    <location>
        <begin position="13"/>
        <end position="477"/>
    </location>
</feature>
<keyword evidence="2" id="KW-0812">Transmembrane</keyword>
<protein>
    <submittedName>
        <fullName evidence="6">Putative MFS family arabinose efflux permease</fullName>
    </submittedName>
</protein>
<evidence type="ECO:0000256" key="1">
    <source>
        <dbReference type="ARBA" id="ARBA00004141"/>
    </source>
</evidence>
<evidence type="ECO:0000256" key="4">
    <source>
        <dbReference type="ARBA" id="ARBA00023136"/>
    </source>
</evidence>
<dbReference type="Proteomes" id="UP000245754">
    <property type="component" value="Unassembled WGS sequence"/>
</dbReference>
<dbReference type="RefSeq" id="WP_109581254.1">
    <property type="nucleotide sequence ID" value="NZ_JACBYU010000001.1"/>
</dbReference>
<evidence type="ECO:0000256" key="3">
    <source>
        <dbReference type="ARBA" id="ARBA00022989"/>
    </source>
</evidence>
<keyword evidence="4" id="KW-0472">Membrane</keyword>
<accession>A0A316F1E1</accession>
<proteinExistence type="predicted"/>
<dbReference type="CDD" id="cd17321">
    <property type="entry name" value="MFS_MMR_MDR_like"/>
    <property type="match status" value="1"/>
</dbReference>
<dbReference type="SUPFAM" id="SSF103473">
    <property type="entry name" value="MFS general substrate transporter"/>
    <property type="match status" value="2"/>
</dbReference>
<sequence length="490" mass="51198">MNTPSSPSLAKAGLYVLLAGQLLPQIDFSIVNVALNAIEQSLHATATELELMVAVYGVAFAVCLAMGGRLGDNFGRRRVFNAGVLLFGIASLLCGIADSMLMLLAARVLQGAAAALLVPQILATIHVGLRGHAHSRAIALFGSVSGIAFIIGQVLGGVLVSADIAGLGWRSAFLINLPVCAAILVLSPRLIPETRRENAFGIDVPGTAILAVIIIAILVPLAMGPTMHWSWPLLATMAAAVLLITLLWRVELRQERLGRHPLLPPSLMRLPSVRFGLTIAILLFTSWSGMMFVLALALQSGAHLTPTQCGNAFIALGTAYFICAVLSARIVAAIGRTRTLIAGCSLHIVGMLALCYTLHHVWPHPDWMDLAPPTIVIGFGNALMVGCFYRIGLADIPADHAGAGSAMLATMQQASFGLGSALLGTVFAQVLHHHAAGNAGTSTFVPAAYLEATLAGLVAELALIALLLAAAVRYHARHGQPVLAPAAQSS</sequence>
<comment type="caution">
    <text evidence="6">The sequence shown here is derived from an EMBL/GenBank/DDBJ whole genome shotgun (WGS) entry which is preliminary data.</text>
</comment>
<comment type="subcellular location">
    <subcellularLocation>
        <location evidence="1">Membrane</location>
        <topology evidence="1">Multi-pass membrane protein</topology>
    </subcellularLocation>
</comment>
<dbReference type="AlphaFoldDB" id="A0A316F1E1"/>
<dbReference type="InterPro" id="IPR036259">
    <property type="entry name" value="MFS_trans_sf"/>
</dbReference>
<dbReference type="InterPro" id="IPR011701">
    <property type="entry name" value="MFS"/>
</dbReference>
<dbReference type="Gene3D" id="1.20.1720.10">
    <property type="entry name" value="Multidrug resistance protein D"/>
    <property type="match status" value="2"/>
</dbReference>
<dbReference type="PANTHER" id="PTHR42718:SF39">
    <property type="entry name" value="ACTINORHODIN TRANSPORTER-RELATED"/>
    <property type="match status" value="1"/>
</dbReference>
<organism evidence="6 7">
    <name type="scientific">Cupriavidus plantarum</name>
    <dbReference type="NCBI Taxonomy" id="942865"/>
    <lineage>
        <taxon>Bacteria</taxon>
        <taxon>Pseudomonadati</taxon>
        <taxon>Pseudomonadota</taxon>
        <taxon>Betaproteobacteria</taxon>
        <taxon>Burkholderiales</taxon>
        <taxon>Burkholderiaceae</taxon>
        <taxon>Cupriavidus</taxon>
    </lineage>
</organism>
<evidence type="ECO:0000313" key="7">
    <source>
        <dbReference type="Proteomes" id="UP000245754"/>
    </source>
</evidence>
<dbReference type="PROSITE" id="PS50850">
    <property type="entry name" value="MFS"/>
    <property type="match status" value="1"/>
</dbReference>
<evidence type="ECO:0000256" key="2">
    <source>
        <dbReference type="ARBA" id="ARBA00022692"/>
    </source>
</evidence>
<dbReference type="EMBL" id="QGGT01000001">
    <property type="protein sequence ID" value="PWK37548.1"/>
    <property type="molecule type" value="Genomic_DNA"/>
</dbReference>
<dbReference type="PANTHER" id="PTHR42718">
    <property type="entry name" value="MAJOR FACILITATOR SUPERFAMILY MULTIDRUG TRANSPORTER MFSC"/>
    <property type="match status" value="1"/>
</dbReference>
<gene>
    <name evidence="6" type="ORF">C7419_1011430</name>
</gene>
<dbReference type="GO" id="GO:0016020">
    <property type="term" value="C:membrane"/>
    <property type="evidence" value="ECO:0007669"/>
    <property type="project" value="UniProtKB-SubCell"/>
</dbReference>
<dbReference type="Pfam" id="PF07690">
    <property type="entry name" value="MFS_1"/>
    <property type="match status" value="1"/>
</dbReference>
<reference evidence="6 7" key="1">
    <citation type="submission" date="2018-05" db="EMBL/GenBank/DDBJ databases">
        <title>Genomic Encyclopedia of Type Strains, Phase IV (KMG-V): Genome sequencing to study the core and pangenomes of soil and plant-associated prokaryotes.</title>
        <authorList>
            <person name="Whitman W."/>
        </authorList>
    </citation>
    <scope>NUCLEOTIDE SEQUENCE [LARGE SCALE GENOMIC DNA]</scope>
    <source>
        <strain evidence="6 7">SLV-132</strain>
    </source>
</reference>
<keyword evidence="3" id="KW-1133">Transmembrane helix</keyword>
<evidence type="ECO:0000313" key="6">
    <source>
        <dbReference type="EMBL" id="PWK37548.1"/>
    </source>
</evidence>
<evidence type="ECO:0000259" key="5">
    <source>
        <dbReference type="PROSITE" id="PS50850"/>
    </source>
</evidence>
<dbReference type="InterPro" id="IPR020846">
    <property type="entry name" value="MFS_dom"/>
</dbReference>
<dbReference type="GO" id="GO:0022857">
    <property type="term" value="F:transmembrane transporter activity"/>
    <property type="evidence" value="ECO:0007669"/>
    <property type="project" value="InterPro"/>
</dbReference>